<dbReference type="RefSeq" id="YP_008126193.1">
    <property type="nucleotide sequence ID" value="NC_021534.1"/>
</dbReference>
<proteinExistence type="predicted"/>
<reference evidence="1 2" key="1">
    <citation type="submission" date="2010-12" db="EMBL/GenBank/DDBJ databases">
        <title>The Genome Sequence of Vibrio phage pYD38-A.</title>
        <authorList>
            <consortium name="The Broad Institute Genome Sequencing Platform"/>
            <person name="Henn M.R."/>
            <person name="Wolf A."/>
            <person name="Jost G."/>
            <person name="Levin J."/>
            <person name="Malboeuf C."/>
            <person name="Casali M."/>
            <person name="Russ C."/>
            <person name="Lennon N."/>
            <person name="Chapman S.B."/>
            <person name="Erlich R."/>
            <person name="Young S.K."/>
            <person name="Yandava C."/>
            <person name="Zeng Q."/>
            <person name="Alvarado L."/>
            <person name="Anderson S."/>
            <person name="Berlin A."/>
            <person name="Chen Z."/>
            <person name="Freedman E."/>
            <person name="Gellesch M."/>
            <person name="Goldberg J."/>
            <person name="Green L."/>
            <person name="Griggs A."/>
            <person name="Gujja S."/>
            <person name="Heilman E.R."/>
            <person name="Heiman D."/>
            <person name="Hollinger A."/>
            <person name="Howarth C."/>
            <person name="Larson L."/>
            <person name="Mehta T."/>
            <person name="Pearson M."/>
            <person name="Roberts A."/>
            <person name="Ryan E."/>
            <person name="Saif S."/>
            <person name="Shea T."/>
            <person name="Shenoy N."/>
            <person name="Sisk P."/>
            <person name="Stolte C."/>
            <person name="Sykes S."/>
            <person name="White J."/>
            <person name="Haas B."/>
            <person name="Nusbaum C."/>
            <person name="Birren B."/>
        </authorList>
    </citation>
    <scope>NUCLEOTIDE SEQUENCE [LARGE SCALE GENOMIC DNA]</scope>
    <source>
        <strain evidence="2">pYD38</strain>
    </source>
</reference>
<dbReference type="GeneID" id="16045581"/>
<dbReference type="Proteomes" id="UP000201358">
    <property type="component" value="Segment"/>
</dbReference>
<evidence type="ECO:0000313" key="2">
    <source>
        <dbReference type="Proteomes" id="UP000201358"/>
    </source>
</evidence>
<evidence type="ECO:0000313" key="1">
    <source>
        <dbReference type="EMBL" id="AGN34271.1"/>
    </source>
</evidence>
<organism evidence="1 2">
    <name type="scientific">Vibrio phage pYD38-A</name>
    <dbReference type="NCBI Taxonomy" id="754051"/>
    <lineage>
        <taxon>Viruses</taxon>
        <taxon>Duplodnaviria</taxon>
        <taxon>Heunggongvirae</taxon>
        <taxon>Uroviricota</taxon>
        <taxon>Caudoviricetes</taxon>
        <taxon>Roufvirus</taxon>
        <taxon>Roufvirus pIS4A</taxon>
    </lineage>
</organism>
<name>R9TNU4_9CAUD</name>
<dbReference type="EMBL" id="JF974312">
    <property type="protein sequence ID" value="AGN34271.1"/>
    <property type="molecule type" value="Genomic_DNA"/>
</dbReference>
<sequence length="96" mass="9819">MKKFIAAAVFAVASFGASAGEVCNKVGDVGFAAADARDYGVPQSIAMAVAQSPEYGVDANKLLGATVKMAYSMPNKTPKEIKAITIALCVSSMGDL</sequence>
<dbReference type="KEGG" id="vg:16045581"/>
<gene>
    <name evidence="1" type="ORF">VPRG_00029</name>
</gene>
<protein>
    <submittedName>
        <fullName evidence="1">Uncharacterized protein</fullName>
    </submittedName>
</protein>
<accession>R9TNU4</accession>